<reference evidence="1 2" key="1">
    <citation type="submission" date="2020-10" db="EMBL/GenBank/DDBJ databases">
        <title>Genomic Encyclopedia of Type Strains, Phase IV (KMG-IV): sequencing the most valuable type-strain genomes for metagenomic binning, comparative biology and taxonomic classification.</title>
        <authorList>
            <person name="Goeker M."/>
        </authorList>
    </citation>
    <scope>NUCLEOTIDE SEQUENCE [LARGE SCALE GENOMIC DNA]</scope>
    <source>
        <strain evidence="1 2">DSM 4194</strain>
    </source>
</reference>
<evidence type="ECO:0000313" key="1">
    <source>
        <dbReference type="EMBL" id="MBE1426118.1"/>
    </source>
</evidence>
<dbReference type="Proteomes" id="UP000639010">
    <property type="component" value="Unassembled WGS sequence"/>
</dbReference>
<organism evidence="1 2">
    <name type="scientific">Desulfomicrobium macestii</name>
    <dbReference type="NCBI Taxonomy" id="90731"/>
    <lineage>
        <taxon>Bacteria</taxon>
        <taxon>Pseudomonadati</taxon>
        <taxon>Thermodesulfobacteriota</taxon>
        <taxon>Desulfovibrionia</taxon>
        <taxon>Desulfovibrionales</taxon>
        <taxon>Desulfomicrobiaceae</taxon>
        <taxon>Desulfomicrobium</taxon>
    </lineage>
</organism>
<gene>
    <name evidence="1" type="ORF">H4684_002779</name>
</gene>
<keyword evidence="2" id="KW-1185">Reference proteome</keyword>
<dbReference type="RefSeq" id="WP_192624161.1">
    <property type="nucleotide sequence ID" value="NZ_JADBGG010000021.1"/>
</dbReference>
<sequence length="184" mass="21105">MSKVKRLIQSYGNFIAVPWREDAAPAQRVVFCVYDENEELRLRAKIEEFELTTRQAGHDWFVFDVTDSFAHWLSSEDYAEEFFKEPNLLGDLLPDEYLRFLVLYFNKHIGEATTNPNAVIAVLGVGALFGFAKVKDLVDSLAPLVKGRLMIFFPGSYENNNYRLLDGYDGWNYLAVPITADKSF</sequence>
<dbReference type="EMBL" id="JADBGG010000021">
    <property type="protein sequence ID" value="MBE1426118.1"/>
    <property type="molecule type" value="Genomic_DNA"/>
</dbReference>
<evidence type="ECO:0000313" key="2">
    <source>
        <dbReference type="Proteomes" id="UP000639010"/>
    </source>
</evidence>
<comment type="caution">
    <text evidence="1">The sequence shown here is derived from an EMBL/GenBank/DDBJ whole genome shotgun (WGS) entry which is preliminary data.</text>
</comment>
<proteinExistence type="predicted"/>
<evidence type="ECO:0008006" key="3">
    <source>
        <dbReference type="Google" id="ProtNLM"/>
    </source>
</evidence>
<protein>
    <recommendedName>
        <fullName evidence="3">DUF1788 domain-containing protein</fullName>
    </recommendedName>
</protein>
<name>A0ABR9H6D9_9BACT</name>
<accession>A0ABR9H6D9</accession>